<dbReference type="InterPro" id="IPR008271">
    <property type="entry name" value="Ser/Thr_kinase_AS"/>
</dbReference>
<dbReference type="GO" id="GO:0006511">
    <property type="term" value="P:ubiquitin-dependent protein catabolic process"/>
    <property type="evidence" value="ECO:0007669"/>
    <property type="project" value="TreeGrafter"/>
</dbReference>
<dbReference type="Proteomes" id="UP000010472">
    <property type="component" value="Chromosome"/>
</dbReference>
<reference evidence="6 7" key="1">
    <citation type="submission" date="2012-06" db="EMBL/GenBank/DDBJ databases">
        <title>Finished chromosome of genome of Crinalium epipsammum PCC 9333.</title>
        <authorList>
            <consortium name="US DOE Joint Genome Institute"/>
            <person name="Gugger M."/>
            <person name="Coursin T."/>
            <person name="Rippka R."/>
            <person name="Tandeau De Marsac N."/>
            <person name="Huntemann M."/>
            <person name="Wei C.-L."/>
            <person name="Han J."/>
            <person name="Detter J.C."/>
            <person name="Han C."/>
            <person name="Tapia R."/>
            <person name="Davenport K."/>
            <person name="Daligault H."/>
            <person name="Erkkila T."/>
            <person name="Gu W."/>
            <person name="Munk A.C.C."/>
            <person name="Teshima H."/>
            <person name="Xu Y."/>
            <person name="Chain P."/>
            <person name="Chen A."/>
            <person name="Krypides N."/>
            <person name="Mavromatis K."/>
            <person name="Markowitz V."/>
            <person name="Szeto E."/>
            <person name="Ivanova N."/>
            <person name="Mikhailova N."/>
            <person name="Ovchinnikova G."/>
            <person name="Pagani I."/>
            <person name="Pati A."/>
            <person name="Goodwin L."/>
            <person name="Peters L."/>
            <person name="Pitluck S."/>
            <person name="Woyke T."/>
            <person name="Kerfeld C."/>
        </authorList>
    </citation>
    <scope>NUCLEOTIDE SEQUENCE [LARGE SCALE GENOMIC DNA]</scope>
    <source>
        <strain evidence="6 7">PCC 9333</strain>
    </source>
</reference>
<dbReference type="eggNOG" id="COG4677">
    <property type="taxonomic scope" value="Bacteria"/>
</dbReference>
<dbReference type="InterPro" id="IPR017441">
    <property type="entry name" value="Protein_kinase_ATP_BS"/>
</dbReference>
<dbReference type="STRING" id="1173022.Cri9333_3697"/>
<keyword evidence="6" id="KW-0418">Kinase</keyword>
<dbReference type="RefSeq" id="WP_015204612.1">
    <property type="nucleotide sequence ID" value="NC_019753.1"/>
</dbReference>
<feature type="domain" description="Protein kinase" evidence="5">
    <location>
        <begin position="46"/>
        <end position="308"/>
    </location>
</feature>
<dbReference type="PANTHER" id="PTHR22990">
    <property type="entry name" value="F-BOX ONLY PROTEIN"/>
    <property type="match status" value="1"/>
</dbReference>
<dbReference type="eggNOG" id="COG0515">
    <property type="taxonomic scope" value="Bacteria"/>
</dbReference>
<dbReference type="EMBL" id="CP003620">
    <property type="protein sequence ID" value="AFZ14509.1"/>
    <property type="molecule type" value="Genomic_DNA"/>
</dbReference>
<dbReference type="PANTHER" id="PTHR22990:SF15">
    <property type="entry name" value="F-BOX ONLY PROTEIN 10"/>
    <property type="match status" value="1"/>
</dbReference>
<dbReference type="KEGG" id="cep:Cri9333_3697"/>
<dbReference type="CDD" id="cd14014">
    <property type="entry name" value="STKc_PknB_like"/>
    <property type="match status" value="1"/>
</dbReference>
<gene>
    <name evidence="6" type="ORF">Cri9333_3697</name>
</gene>
<dbReference type="Gene3D" id="2.160.20.10">
    <property type="entry name" value="Single-stranded right-handed beta-helix, Pectin lyase-like"/>
    <property type="match status" value="2"/>
</dbReference>
<dbReference type="SMART" id="SM00710">
    <property type="entry name" value="PbH1"/>
    <property type="match status" value="14"/>
</dbReference>
<protein>
    <submittedName>
        <fullName evidence="6">Serine/threonine protein kinase</fullName>
        <ecNumber evidence="6">2.7.11.17</ecNumber>
    </submittedName>
</protein>
<evidence type="ECO:0000256" key="2">
    <source>
        <dbReference type="ARBA" id="ARBA00022741"/>
    </source>
</evidence>
<dbReference type="Pfam" id="PF00069">
    <property type="entry name" value="Pkinase"/>
    <property type="match status" value="1"/>
</dbReference>
<dbReference type="OrthoDB" id="581647at2"/>
<dbReference type="Pfam" id="PF13229">
    <property type="entry name" value="Beta_helix"/>
    <property type="match status" value="2"/>
</dbReference>
<evidence type="ECO:0000256" key="1">
    <source>
        <dbReference type="ARBA" id="ARBA00022737"/>
    </source>
</evidence>
<dbReference type="AlphaFoldDB" id="K9W3Y5"/>
<evidence type="ECO:0000256" key="3">
    <source>
        <dbReference type="ARBA" id="ARBA00022840"/>
    </source>
</evidence>
<dbReference type="Gene3D" id="1.10.510.10">
    <property type="entry name" value="Transferase(Phosphotransferase) domain 1"/>
    <property type="match status" value="1"/>
</dbReference>
<dbReference type="InterPro" id="IPR006626">
    <property type="entry name" value="PbH1"/>
</dbReference>
<sequence length="722" mass="77717">MRCLHCRRDGIPISAQICPNPDCGVYLPSLLRDVLPPETLLRGGSYRIDYALGRGGFGITYRAIDIGLEMLVAIKEFYPQEHAIRNGMTGGLSVATPQKAAYQRGLERFKREGRILARLNHPNVVRVFTLFEERDTAYLVMELITGNTLRDELDSQPEKRLSPARIEAVMNQLVDALATIHTAGIYHLDIKPDNVLLMPDGKVVLVDFGAAKQSFNTQSTRQFTGSYGAPEVIAGGDIGVGSDIFELGMMLHEMVTGELPPSALSRLIKDSWKPKDLGEPLQKLVTDALQIELEQRPNNIRIWWESRIAVNKTIIVSATGGGNYTTIGEAIKNAQPDSCILVRPGLYQESLIIDKQLEIIGDGLVADIVIESTDSSCIIMQTDDAVVSGLTLRGRGAVKGNKFYTVDIPQGKLVLEDCDITSDSLACIAIHGTTANPVIRRCQIHDGEGSGVYFHENGQGTVEDCDIFANAASGVGITSGGNPIIRRCQIHDGKKAGVVVKENGQGTVEDCDIFANANVGVVITSGGNPIIRRCQIHDGKKAGVAVQENGQGTVEDCDIFANTNAGIGITKGGNPIIRRCQIHDGKSAGVAVQENGQGTLEDCDIFANDNVGIGITKGGNPIIRRCQIHDGKSAGVYVYENGQGTIEDCDIFANANGGVAILKQGSNPIIRRCQINRNAFQAVRVSENGAGRVENCNLTGNTAGAWNIQPDCSVYRSGNIED</sequence>
<dbReference type="SUPFAM" id="SSF56112">
    <property type="entry name" value="Protein kinase-like (PK-like)"/>
    <property type="match status" value="1"/>
</dbReference>
<dbReference type="InterPro" id="IPR011050">
    <property type="entry name" value="Pectin_lyase_fold/virulence"/>
</dbReference>
<evidence type="ECO:0000313" key="7">
    <source>
        <dbReference type="Proteomes" id="UP000010472"/>
    </source>
</evidence>
<dbReference type="Gene3D" id="3.30.200.20">
    <property type="entry name" value="Phosphorylase Kinase, domain 1"/>
    <property type="match status" value="1"/>
</dbReference>
<keyword evidence="2 4" id="KW-0547">Nucleotide-binding</keyword>
<dbReference type="EC" id="2.7.11.17" evidence="6"/>
<dbReference type="SUPFAM" id="SSF51126">
    <property type="entry name" value="Pectin lyase-like"/>
    <property type="match status" value="2"/>
</dbReference>
<accession>K9W3Y5</accession>
<dbReference type="InterPro" id="IPR012334">
    <property type="entry name" value="Pectin_lyas_fold"/>
</dbReference>
<evidence type="ECO:0000259" key="5">
    <source>
        <dbReference type="PROSITE" id="PS50011"/>
    </source>
</evidence>
<keyword evidence="6" id="KW-0808">Transferase</keyword>
<dbReference type="PROSITE" id="PS00108">
    <property type="entry name" value="PROTEIN_KINASE_ST"/>
    <property type="match status" value="1"/>
</dbReference>
<name>K9W3Y5_9CYAN</name>
<dbReference type="InterPro" id="IPR000719">
    <property type="entry name" value="Prot_kinase_dom"/>
</dbReference>
<keyword evidence="1" id="KW-0677">Repeat</keyword>
<dbReference type="InterPro" id="IPR051550">
    <property type="entry name" value="SCF-Subunits/Alg-Epimerases"/>
</dbReference>
<organism evidence="6 7">
    <name type="scientific">Crinalium epipsammum PCC 9333</name>
    <dbReference type="NCBI Taxonomy" id="1173022"/>
    <lineage>
        <taxon>Bacteria</taxon>
        <taxon>Bacillati</taxon>
        <taxon>Cyanobacteriota</taxon>
        <taxon>Cyanophyceae</taxon>
        <taxon>Gomontiellales</taxon>
        <taxon>Gomontiellaceae</taxon>
        <taxon>Crinalium</taxon>
    </lineage>
</organism>
<keyword evidence="3 4" id="KW-0067">ATP-binding</keyword>
<dbReference type="GO" id="GO:0004683">
    <property type="term" value="F:calcium/calmodulin-dependent protein kinase activity"/>
    <property type="evidence" value="ECO:0007669"/>
    <property type="project" value="UniProtKB-EC"/>
</dbReference>
<dbReference type="GO" id="GO:0005524">
    <property type="term" value="F:ATP binding"/>
    <property type="evidence" value="ECO:0007669"/>
    <property type="project" value="UniProtKB-UniRule"/>
</dbReference>
<dbReference type="InterPro" id="IPR039448">
    <property type="entry name" value="Beta_helix"/>
</dbReference>
<dbReference type="PROSITE" id="PS50011">
    <property type="entry name" value="PROTEIN_KINASE_DOM"/>
    <property type="match status" value="1"/>
</dbReference>
<evidence type="ECO:0000256" key="4">
    <source>
        <dbReference type="PROSITE-ProRule" id="PRU10141"/>
    </source>
</evidence>
<dbReference type="PROSITE" id="PS00107">
    <property type="entry name" value="PROTEIN_KINASE_ATP"/>
    <property type="match status" value="1"/>
</dbReference>
<feature type="binding site" evidence="4">
    <location>
        <position position="75"/>
    </location>
    <ligand>
        <name>ATP</name>
        <dbReference type="ChEBI" id="CHEBI:30616"/>
    </ligand>
</feature>
<dbReference type="SMART" id="SM00220">
    <property type="entry name" value="S_TKc"/>
    <property type="match status" value="1"/>
</dbReference>
<proteinExistence type="predicted"/>
<keyword evidence="7" id="KW-1185">Reference proteome</keyword>
<dbReference type="HOGENOM" id="CLU_382969_0_0_3"/>
<evidence type="ECO:0000313" key="6">
    <source>
        <dbReference type="EMBL" id="AFZ14509.1"/>
    </source>
</evidence>
<dbReference type="InterPro" id="IPR011009">
    <property type="entry name" value="Kinase-like_dom_sf"/>
</dbReference>
<keyword evidence="6" id="KW-0723">Serine/threonine-protein kinase</keyword>